<dbReference type="SMART" id="SM00320">
    <property type="entry name" value="WD40"/>
    <property type="match status" value="4"/>
</dbReference>
<dbReference type="SUPFAM" id="SSF50978">
    <property type="entry name" value="WD40 repeat-like"/>
    <property type="match status" value="1"/>
</dbReference>
<name>A0A098VVC1_9MICR</name>
<reference evidence="4 5" key="1">
    <citation type="submission" date="2014-04" db="EMBL/GenBank/DDBJ databases">
        <title>A new species of microsporidia sheds light on the evolution of extreme parasitism.</title>
        <authorList>
            <person name="Haag K.L."/>
            <person name="James T.Y."/>
            <person name="Larsson R."/>
            <person name="Schaer T.M."/>
            <person name="Refardt D."/>
            <person name="Pombert J.-F."/>
            <person name="Ebert D."/>
        </authorList>
    </citation>
    <scope>NUCLEOTIDE SEQUENCE [LARGE SCALE GENOMIC DNA]</scope>
    <source>
        <strain evidence="4 5">UGP3</strain>
        <tissue evidence="4">Spores</tissue>
    </source>
</reference>
<evidence type="ECO:0000256" key="1">
    <source>
        <dbReference type="ARBA" id="ARBA00022574"/>
    </source>
</evidence>
<protein>
    <submittedName>
        <fullName evidence="4">Uncharacterized protein</fullName>
    </submittedName>
</protein>
<dbReference type="AlphaFoldDB" id="A0A098VVC1"/>
<dbReference type="RefSeq" id="XP_013238144.1">
    <property type="nucleotide sequence ID" value="XM_013382690.1"/>
</dbReference>
<dbReference type="PROSITE" id="PS50082">
    <property type="entry name" value="WD_REPEATS_2"/>
    <property type="match status" value="1"/>
</dbReference>
<dbReference type="GeneID" id="25259432"/>
<evidence type="ECO:0000313" key="4">
    <source>
        <dbReference type="EMBL" id="KGG51686.1"/>
    </source>
</evidence>
<dbReference type="Proteomes" id="UP000029725">
    <property type="component" value="Unassembled WGS sequence"/>
</dbReference>
<dbReference type="PANTHER" id="PTHR44019:SF8">
    <property type="entry name" value="POC1 CENTRIOLAR PROTEIN HOMOLOG"/>
    <property type="match status" value="1"/>
</dbReference>
<dbReference type="InterPro" id="IPR015943">
    <property type="entry name" value="WD40/YVTN_repeat-like_dom_sf"/>
</dbReference>
<dbReference type="InterPro" id="IPR036322">
    <property type="entry name" value="WD40_repeat_dom_sf"/>
</dbReference>
<comment type="caution">
    <text evidence="4">The sequence shown here is derived from an EMBL/GenBank/DDBJ whole genome shotgun (WGS) entry which is preliminary data.</text>
</comment>
<accession>A0A098VVC1</accession>
<keyword evidence="2" id="KW-0677">Repeat</keyword>
<feature type="repeat" description="WD" evidence="3">
    <location>
        <begin position="77"/>
        <end position="120"/>
    </location>
</feature>
<evidence type="ECO:0000313" key="5">
    <source>
        <dbReference type="Proteomes" id="UP000029725"/>
    </source>
</evidence>
<sequence>MHTSTNPDDFFESDSIRAAREYQRSRISYAKGSPFRLPGKILSIANHLSSHIGAGCSNGVAYIFQISKNRLLLRVTCKGHSGPVSAIQFFNKQHQLLVITGSWDRSIKIFDAWNGSLIKTFDQVLPDLIRSIALFPSENLVIVFGDARGSLCILDVLQNRKVIRKACNRSIEVIKVEGTQIFIASSEGAVCSFTIDAVDYSFSKNEGLFSNTDEQHATSIYSMDLVSPDTLYTGSADGCIFAWDVPSWVRSLVHPQRRRDLLFAGLADGTLHLIHDQEIKFTVSSGGHFDAITGSICITSENNIDYLITASLDGTVRTWIVPSEGKLRLEELPSASFDDDEDLDALLCDEKEDDGNG</sequence>
<proteinExistence type="predicted"/>
<dbReference type="PANTHER" id="PTHR44019">
    <property type="entry name" value="WD REPEAT-CONTAINING PROTEIN 55"/>
    <property type="match status" value="1"/>
</dbReference>
<keyword evidence="1 3" id="KW-0853">WD repeat</keyword>
<gene>
    <name evidence="4" type="ORF">DI09_29p70</name>
</gene>
<dbReference type="Pfam" id="PF00400">
    <property type="entry name" value="WD40"/>
    <property type="match status" value="2"/>
</dbReference>
<dbReference type="HOGENOM" id="CLU_776300_0_0_1"/>
<evidence type="ECO:0000256" key="2">
    <source>
        <dbReference type="ARBA" id="ARBA00022737"/>
    </source>
</evidence>
<dbReference type="OrthoDB" id="256303at2759"/>
<organism evidence="4 5">
    <name type="scientific">Mitosporidium daphniae</name>
    <dbReference type="NCBI Taxonomy" id="1485682"/>
    <lineage>
        <taxon>Eukaryota</taxon>
        <taxon>Fungi</taxon>
        <taxon>Fungi incertae sedis</taxon>
        <taxon>Microsporidia</taxon>
        <taxon>Mitosporidium</taxon>
    </lineage>
</organism>
<dbReference type="VEuPathDB" id="MicrosporidiaDB:DI09_29p70"/>
<keyword evidence="5" id="KW-1185">Reference proteome</keyword>
<dbReference type="EMBL" id="JMKJ01000221">
    <property type="protein sequence ID" value="KGG51686.1"/>
    <property type="molecule type" value="Genomic_DNA"/>
</dbReference>
<evidence type="ECO:0000256" key="3">
    <source>
        <dbReference type="PROSITE-ProRule" id="PRU00221"/>
    </source>
</evidence>
<dbReference type="InterPro" id="IPR050505">
    <property type="entry name" value="WDR55/POC1"/>
</dbReference>
<dbReference type="InterPro" id="IPR001680">
    <property type="entry name" value="WD40_rpt"/>
</dbReference>
<dbReference type="Gene3D" id="2.130.10.10">
    <property type="entry name" value="YVTN repeat-like/Quinoprotein amine dehydrogenase"/>
    <property type="match status" value="2"/>
</dbReference>